<feature type="region of interest" description="Disordered" evidence="6">
    <location>
        <begin position="513"/>
        <end position="539"/>
    </location>
</feature>
<protein>
    <recommendedName>
        <fullName evidence="7">AP2/ERF domain-containing protein</fullName>
    </recommendedName>
</protein>
<dbReference type="Proteomes" id="UP001165090">
    <property type="component" value="Unassembled WGS sequence"/>
</dbReference>
<evidence type="ECO:0000256" key="5">
    <source>
        <dbReference type="ARBA" id="ARBA00023242"/>
    </source>
</evidence>
<dbReference type="EMBL" id="BSDZ01000078">
    <property type="protein sequence ID" value="GLI67053.1"/>
    <property type="molecule type" value="Genomic_DNA"/>
</dbReference>
<feature type="compositionally biased region" description="Low complexity" evidence="6">
    <location>
        <begin position="309"/>
        <end position="334"/>
    </location>
</feature>
<evidence type="ECO:0000313" key="9">
    <source>
        <dbReference type="Proteomes" id="UP001165090"/>
    </source>
</evidence>
<feature type="compositionally biased region" description="Basic and acidic residues" evidence="6">
    <location>
        <begin position="689"/>
        <end position="703"/>
    </location>
</feature>
<dbReference type="InterPro" id="IPR036955">
    <property type="entry name" value="AP2/ERF_dom_sf"/>
</dbReference>
<feature type="compositionally biased region" description="Low complexity" evidence="6">
    <location>
        <begin position="351"/>
        <end position="361"/>
    </location>
</feature>
<feature type="region of interest" description="Disordered" evidence="6">
    <location>
        <begin position="30"/>
        <end position="109"/>
    </location>
</feature>
<feature type="region of interest" description="Disordered" evidence="6">
    <location>
        <begin position="553"/>
        <end position="572"/>
    </location>
</feature>
<proteinExistence type="predicted"/>
<feature type="region of interest" description="Disordered" evidence="6">
    <location>
        <begin position="666"/>
        <end position="732"/>
    </location>
</feature>
<dbReference type="PROSITE" id="PS51032">
    <property type="entry name" value="AP2_ERF"/>
    <property type="match status" value="1"/>
</dbReference>
<keyword evidence="5" id="KW-0539">Nucleus</keyword>
<evidence type="ECO:0000256" key="3">
    <source>
        <dbReference type="ARBA" id="ARBA00023125"/>
    </source>
</evidence>
<dbReference type="PANTHER" id="PTHR31677:SF252">
    <property type="entry name" value="ETHYLENE-RESPONSIVE TRANSCRIPTION FACTOR 3"/>
    <property type="match status" value="1"/>
</dbReference>
<feature type="compositionally biased region" description="Low complexity" evidence="6">
    <location>
        <begin position="30"/>
        <end position="40"/>
    </location>
</feature>
<evidence type="ECO:0000256" key="4">
    <source>
        <dbReference type="ARBA" id="ARBA00023163"/>
    </source>
</evidence>
<feature type="region of interest" description="Disordered" evidence="6">
    <location>
        <begin position="288"/>
        <end position="440"/>
    </location>
</feature>
<evidence type="ECO:0000256" key="2">
    <source>
        <dbReference type="ARBA" id="ARBA00023015"/>
    </source>
</evidence>
<feature type="compositionally biased region" description="Low complexity" evidence="6">
    <location>
        <begin position="201"/>
        <end position="217"/>
    </location>
</feature>
<keyword evidence="4" id="KW-0804">Transcription</keyword>
<reference evidence="8 9" key="1">
    <citation type="journal article" date="2023" name="IScience">
        <title>Expanded male sex-determining region conserved during the evolution of homothallism in the green alga Volvox.</title>
        <authorList>
            <person name="Yamamoto K."/>
            <person name="Matsuzaki R."/>
            <person name="Mahakham W."/>
            <person name="Heman W."/>
            <person name="Sekimoto H."/>
            <person name="Kawachi M."/>
            <person name="Minakuchi Y."/>
            <person name="Toyoda A."/>
            <person name="Nozaki H."/>
        </authorList>
    </citation>
    <scope>NUCLEOTIDE SEQUENCE [LARGE SCALE GENOMIC DNA]</scope>
    <source>
        <strain evidence="8 9">NIES-4468</strain>
    </source>
</reference>
<feature type="compositionally biased region" description="Gly residues" evidence="6">
    <location>
        <begin position="377"/>
        <end position="397"/>
    </location>
</feature>
<dbReference type="InterPro" id="IPR001471">
    <property type="entry name" value="AP2/ERF_dom"/>
</dbReference>
<organism evidence="8 9">
    <name type="scientific">Volvox africanus</name>
    <dbReference type="NCBI Taxonomy" id="51714"/>
    <lineage>
        <taxon>Eukaryota</taxon>
        <taxon>Viridiplantae</taxon>
        <taxon>Chlorophyta</taxon>
        <taxon>core chlorophytes</taxon>
        <taxon>Chlorophyceae</taxon>
        <taxon>CS clade</taxon>
        <taxon>Chlamydomonadales</taxon>
        <taxon>Volvocaceae</taxon>
        <taxon>Volvox</taxon>
    </lineage>
</organism>
<feature type="region of interest" description="Disordered" evidence="6">
    <location>
        <begin position="201"/>
        <end position="223"/>
    </location>
</feature>
<keyword evidence="9" id="KW-1185">Reference proteome</keyword>
<feature type="compositionally biased region" description="Basic and acidic residues" evidence="6">
    <location>
        <begin position="1079"/>
        <end position="1094"/>
    </location>
</feature>
<dbReference type="SMART" id="SM00380">
    <property type="entry name" value="AP2"/>
    <property type="match status" value="1"/>
</dbReference>
<name>A0ABQ5SAY1_9CHLO</name>
<feature type="domain" description="AP2/ERF" evidence="7">
    <location>
        <begin position="1017"/>
        <end position="1074"/>
    </location>
</feature>
<feature type="region of interest" description="Disordered" evidence="6">
    <location>
        <begin position="1254"/>
        <end position="1273"/>
    </location>
</feature>
<feature type="region of interest" description="Disordered" evidence="6">
    <location>
        <begin position="1305"/>
        <end position="1390"/>
    </location>
</feature>
<feature type="compositionally biased region" description="Polar residues" evidence="6">
    <location>
        <begin position="882"/>
        <end position="897"/>
    </location>
</feature>
<feature type="compositionally biased region" description="Basic and acidic residues" evidence="6">
    <location>
        <begin position="623"/>
        <end position="639"/>
    </location>
</feature>
<dbReference type="InterPro" id="IPR016177">
    <property type="entry name" value="DNA-bd_dom_sf"/>
</dbReference>
<feature type="compositionally biased region" description="Gly residues" evidence="6">
    <location>
        <begin position="124"/>
        <end position="136"/>
    </location>
</feature>
<feature type="compositionally biased region" description="Gly residues" evidence="6">
    <location>
        <begin position="417"/>
        <end position="437"/>
    </location>
</feature>
<sequence length="1390" mass="139955">MQAPPFGQTPTSAVYPWQIYDVFYKSSSSGATASGAAAAGPGAGGIPPLGRRPSGQVVLSPHVQRHGGSSSRGLPQGRAAATSQQQQQQSSPHRLSNSSDGHAGVTVVPTAAAVRRYQLSELPTGGGASSSGGSGANPGVTPRIPAAAPSGIRRQGTTSIDPQLPQRAVRALQMYPPQLPPRPPGQTHSARQLAAAAAVAAAAAAAPSPQQSTPQLSPREDRGRPLAASLRNGVLTLQLSLADVKELSAASCNDSAGYAITPMDLSTGKALGSSYLISTASLLATAKAATGPGSEHDAAAGAGGGGGPQLRQQHSLQPHQQHHQTAAAGLTATLRPQRRSGDQSPTGGGDAAAAAAADAGAKSPLPAENDKALVVVDGGGGSGSGGGGGRGGKGVNGGTLIDGEEEDGDGDSDGSAGVRGGGGGGRHGRGAGGGGGDARPDIMLAGSGGANAPNTAAAAAAMVAHAYRTGTPEAAAMAIALLRQYHIQQQLLRNRSHLAERLDLDLDPEGLYEQDRSRSRRLQSSHLAAGRRQPRGYFQNDGYDRIVRRENSDEPDMTVYGGNPPLPSVPRRVDADGERYDTLRSVGQYPGGPHEEYDGVEHPGGGGGSWNIVRRRASGAELEMAHSKRGAEAPLERRAGSLSGDPALRQNPRAEQHLHSAAPYHPQMGQRLHSGAVHGGAPYQGSDDPYDHSDEHLERDKADVQVVGEGNPQKRRRTAAAATTGIPPSGMAVAAASRVPPSRGTTQAMSDLNALRVAPWSGRVLDASERAALVKYGLPLAVSQLDAGVAMPAEAATGSAWRSDGADPSPYIKAAAAAAAAITNRTRYGATGGAAKGVMDQIAAQGIPRDGAAAAAAAGPHGGGLGGALRYGTRRNVGGSASPPNGQTGLTQQQHQMRSLPGEQDIATAPLASPTVMEAKDSDMTESIGASLSNHGGAGAVAGHGGTDATGEVTEHVGAGGGGGGGGVTAGGGNAPSQLVVAPSPLTAARDVVELSPKGETGKSKGGGAARAGGAVRYRGVRQRPWGKFAAEIRDPFKGGRLWLGTFDTAEEAARAYDAAARSLRGNGAQVNFPMPGERGYEGRGEEAATREAGDGAAAAAAGDPNVSTADRNLDALAELSGLEAIAAAAAAVAAAEEAAEALRAATATVEAATLPAASTAVAAGDGGGPESVTAAASPLRGDGEPPMAADGSMEPQKLGGQAAAAGAGDMEMGARTEAAAEGAEQVREHSLLNWHPQLTFGNDDVAQQRLTQAATRGPEGRDDGGSAKEGFAQLPCPSVRLKIEPMEYEQPYGVVLRTSDGELDQDAPMAEGNDDQQHMLDSAPKCTTGEEVPYDSEADVSPEATVAATTGGGGGVVADGKGNSTEKAGRRDAKEGTGMGEGRPLRRQR</sequence>
<gene>
    <name evidence="8" type="ORF">VaNZ11_011241</name>
</gene>
<evidence type="ECO:0000313" key="8">
    <source>
        <dbReference type="EMBL" id="GLI67053.1"/>
    </source>
</evidence>
<comment type="subcellular location">
    <subcellularLocation>
        <location evidence="1">Nucleus</location>
    </subcellularLocation>
</comment>
<accession>A0ABQ5SAY1</accession>
<feature type="compositionally biased region" description="Acidic residues" evidence="6">
    <location>
        <begin position="402"/>
        <end position="412"/>
    </location>
</feature>
<feature type="region of interest" description="Disordered" evidence="6">
    <location>
        <begin position="1069"/>
        <end position="1106"/>
    </location>
</feature>
<evidence type="ECO:0000256" key="6">
    <source>
        <dbReference type="SAM" id="MobiDB-lite"/>
    </source>
</evidence>
<feature type="region of interest" description="Disordered" evidence="6">
    <location>
        <begin position="872"/>
        <end position="900"/>
    </location>
</feature>
<evidence type="ECO:0000256" key="1">
    <source>
        <dbReference type="ARBA" id="ARBA00004123"/>
    </source>
</evidence>
<dbReference type="SUPFAM" id="SSF54171">
    <property type="entry name" value="DNA-binding domain"/>
    <property type="match status" value="1"/>
</dbReference>
<feature type="region of interest" description="Disordered" evidence="6">
    <location>
        <begin position="122"/>
        <end position="164"/>
    </location>
</feature>
<feature type="region of interest" description="Disordered" evidence="6">
    <location>
        <begin position="175"/>
        <end position="194"/>
    </location>
</feature>
<feature type="region of interest" description="Disordered" evidence="6">
    <location>
        <begin position="1162"/>
        <end position="1196"/>
    </location>
</feature>
<evidence type="ECO:0000259" key="7">
    <source>
        <dbReference type="PROSITE" id="PS51032"/>
    </source>
</evidence>
<dbReference type="Gene3D" id="3.30.730.10">
    <property type="entry name" value="AP2/ERF domain"/>
    <property type="match status" value="1"/>
</dbReference>
<comment type="caution">
    <text evidence="8">The sequence shown here is derived from an EMBL/GenBank/DDBJ whole genome shotgun (WGS) entry which is preliminary data.</text>
</comment>
<feature type="region of interest" description="Disordered" evidence="6">
    <location>
        <begin position="621"/>
        <end position="649"/>
    </location>
</feature>
<keyword evidence="2" id="KW-0805">Transcription regulation</keyword>
<keyword evidence="3" id="KW-0238">DNA-binding</keyword>
<dbReference type="Pfam" id="PF00847">
    <property type="entry name" value="AP2"/>
    <property type="match status" value="1"/>
</dbReference>
<dbReference type="PANTHER" id="PTHR31677">
    <property type="entry name" value="AP2 DOMAIN CLASS TRANSCRIPTION FACTOR"/>
    <property type="match status" value="1"/>
</dbReference>
<dbReference type="PRINTS" id="PR00367">
    <property type="entry name" value="ETHRSPELEMNT"/>
</dbReference>
<dbReference type="CDD" id="cd00018">
    <property type="entry name" value="AP2"/>
    <property type="match status" value="1"/>
</dbReference>